<dbReference type="EMBL" id="QHJQ01000001">
    <property type="protein sequence ID" value="PXA05700.1"/>
    <property type="molecule type" value="Genomic_DNA"/>
</dbReference>
<dbReference type="RefSeq" id="WP_110129778.1">
    <property type="nucleotide sequence ID" value="NZ_QHJQ01000001.1"/>
</dbReference>
<dbReference type="AlphaFoldDB" id="A0A317ZJH4"/>
<comment type="similarity">
    <text evidence="2">Belongs to the AAA ATPase family. RarA/MGS1/WRNIP1 subfamily.</text>
</comment>
<dbReference type="OrthoDB" id="9778364at2"/>
<dbReference type="FunFam" id="3.40.50.300:FF:000137">
    <property type="entry name" value="Replication-associated recombination protein A"/>
    <property type="match status" value="1"/>
</dbReference>
<dbReference type="GO" id="GO:0005524">
    <property type="term" value="F:ATP binding"/>
    <property type="evidence" value="ECO:0007669"/>
    <property type="project" value="UniProtKB-KW"/>
</dbReference>
<proteinExistence type="inferred from homology"/>
<dbReference type="InterPro" id="IPR051314">
    <property type="entry name" value="AAA_ATPase_RarA/MGS1/WRNIP1"/>
</dbReference>
<dbReference type="Gene3D" id="1.20.272.10">
    <property type="match status" value="1"/>
</dbReference>
<dbReference type="Pfam" id="PF16193">
    <property type="entry name" value="AAA_assoc_2"/>
    <property type="match status" value="1"/>
</dbReference>
<dbReference type="InterPro" id="IPR032423">
    <property type="entry name" value="AAA_assoc_2"/>
</dbReference>
<dbReference type="GO" id="GO:0017116">
    <property type="term" value="F:single-stranded DNA helicase activity"/>
    <property type="evidence" value="ECO:0007669"/>
    <property type="project" value="TreeGrafter"/>
</dbReference>
<feature type="domain" description="AAA+ ATPase" evidence="7">
    <location>
        <begin position="59"/>
        <end position="177"/>
    </location>
</feature>
<dbReference type="Proteomes" id="UP000247099">
    <property type="component" value="Unassembled WGS sequence"/>
</dbReference>
<dbReference type="InterPro" id="IPR003959">
    <property type="entry name" value="ATPase_AAA_core"/>
</dbReference>
<organism evidence="8 9">
    <name type="scientific">Coraliomargarita sinensis</name>
    <dbReference type="NCBI Taxonomy" id="2174842"/>
    <lineage>
        <taxon>Bacteria</taxon>
        <taxon>Pseudomonadati</taxon>
        <taxon>Verrucomicrobiota</taxon>
        <taxon>Opitutia</taxon>
        <taxon>Puniceicoccales</taxon>
        <taxon>Coraliomargaritaceae</taxon>
        <taxon>Coraliomargarita</taxon>
    </lineage>
</organism>
<dbReference type="SUPFAM" id="SSF52540">
    <property type="entry name" value="P-loop containing nucleoside triphosphate hydrolases"/>
    <property type="match status" value="1"/>
</dbReference>
<name>A0A317ZJH4_9BACT</name>
<reference evidence="8 9" key="1">
    <citation type="submission" date="2018-05" db="EMBL/GenBank/DDBJ databases">
        <title>Coraliomargarita sinensis sp. nov., isolated from a marine solar saltern.</title>
        <authorList>
            <person name="Zhou L.Y."/>
        </authorList>
    </citation>
    <scope>NUCLEOTIDE SEQUENCE [LARGE SCALE GENOMIC DNA]</scope>
    <source>
        <strain evidence="8 9">WN38</strain>
    </source>
</reference>
<evidence type="ECO:0000256" key="6">
    <source>
        <dbReference type="ARBA" id="ARBA00022840"/>
    </source>
</evidence>
<dbReference type="GO" id="GO:0003677">
    <property type="term" value="F:DNA binding"/>
    <property type="evidence" value="ECO:0007669"/>
    <property type="project" value="InterPro"/>
</dbReference>
<dbReference type="GO" id="GO:0000731">
    <property type="term" value="P:DNA synthesis involved in DNA repair"/>
    <property type="evidence" value="ECO:0007669"/>
    <property type="project" value="TreeGrafter"/>
</dbReference>
<keyword evidence="9" id="KW-1185">Reference proteome</keyword>
<evidence type="ECO:0000256" key="4">
    <source>
        <dbReference type="ARBA" id="ARBA00022705"/>
    </source>
</evidence>
<sequence length="450" mass="49792">MSNDPEQADIFGQAKSEGVAEKVRPLAVRMRPRRLSEVIGQNHIVGEGCLLPRLIEADNFGSLVFYGPPGCGKTSLAEVIAMETKSKFVRINAVLSNVAELREILRLARYEAEKRTILFIDEIHRFNKSQQDLLLPDVEAGNIRLIGATTHNPGFYINAPLLSRSHLFRLEPVAPEAVASVLEIALQDSERGLGNQRCTADEEVYHAVADFSGGDLRRALNALETLVLSQPVGAHIDADAVEVFARERQIRYDRDEDEHYDHASAMIKSIRGSDPDAALYWTFKMLQGGEDPRFLARRLVILASEDIGLANSHALTIALAAFEACEKIGLPECEYNLAHAVLYLATSPKSNSTTLAMAAVKKSLRDKPVQSVPLWLRDAHTKTNKALGHGKGYLYSHDFPQAISGQEYMLDPEKYYEPGHAGAEAATADRLEKIRQIKARIQSQQSKAED</sequence>
<comment type="function">
    <text evidence="1">DNA-dependent ATPase that plays important roles in cellular responses to stalled DNA replication processes.</text>
</comment>
<evidence type="ECO:0000256" key="3">
    <source>
        <dbReference type="ARBA" id="ARBA00020776"/>
    </source>
</evidence>
<dbReference type="Gene3D" id="1.10.3710.10">
    <property type="entry name" value="DNA polymerase III clamp loader subunits, C-terminal domain"/>
    <property type="match status" value="1"/>
</dbReference>
<dbReference type="GO" id="GO:0016887">
    <property type="term" value="F:ATP hydrolysis activity"/>
    <property type="evidence" value="ECO:0007669"/>
    <property type="project" value="InterPro"/>
</dbReference>
<dbReference type="InterPro" id="IPR027417">
    <property type="entry name" value="P-loop_NTPase"/>
</dbReference>
<gene>
    <name evidence="8" type="ORF">DDZ13_02175</name>
</gene>
<dbReference type="Pfam" id="PF12002">
    <property type="entry name" value="MgsA_C"/>
    <property type="match status" value="1"/>
</dbReference>
<dbReference type="GO" id="GO:0006261">
    <property type="term" value="P:DNA-templated DNA replication"/>
    <property type="evidence" value="ECO:0007669"/>
    <property type="project" value="TreeGrafter"/>
</dbReference>
<dbReference type="Pfam" id="PF00004">
    <property type="entry name" value="AAA"/>
    <property type="match status" value="1"/>
</dbReference>
<accession>A0A317ZJH4</accession>
<dbReference type="InterPro" id="IPR008921">
    <property type="entry name" value="DNA_pol3_clamp-load_cplx_C"/>
</dbReference>
<dbReference type="PANTHER" id="PTHR13779">
    <property type="entry name" value="WERNER HELICASE-INTERACTING PROTEIN 1 FAMILY MEMBER"/>
    <property type="match status" value="1"/>
</dbReference>
<evidence type="ECO:0000259" key="7">
    <source>
        <dbReference type="SMART" id="SM00382"/>
    </source>
</evidence>
<dbReference type="Gene3D" id="1.10.8.60">
    <property type="match status" value="1"/>
</dbReference>
<dbReference type="GO" id="GO:0008047">
    <property type="term" value="F:enzyme activator activity"/>
    <property type="evidence" value="ECO:0007669"/>
    <property type="project" value="TreeGrafter"/>
</dbReference>
<dbReference type="PANTHER" id="PTHR13779:SF7">
    <property type="entry name" value="ATPASE WRNIP1"/>
    <property type="match status" value="1"/>
</dbReference>
<evidence type="ECO:0000256" key="1">
    <source>
        <dbReference type="ARBA" id="ARBA00002393"/>
    </source>
</evidence>
<dbReference type="InterPro" id="IPR003593">
    <property type="entry name" value="AAA+_ATPase"/>
</dbReference>
<dbReference type="CDD" id="cd18139">
    <property type="entry name" value="HLD_clamp_RarA"/>
    <property type="match status" value="1"/>
</dbReference>
<dbReference type="InParanoid" id="A0A317ZJH4"/>
<dbReference type="InterPro" id="IPR021886">
    <property type="entry name" value="MgsA_C"/>
</dbReference>
<dbReference type="FunCoup" id="A0A317ZJH4">
    <property type="interactions" value="247"/>
</dbReference>
<keyword evidence="6" id="KW-0067">ATP-binding</keyword>
<dbReference type="Gene3D" id="3.40.50.300">
    <property type="entry name" value="P-loop containing nucleotide triphosphate hydrolases"/>
    <property type="match status" value="1"/>
</dbReference>
<comment type="caution">
    <text evidence="8">The sequence shown here is derived from an EMBL/GenBank/DDBJ whole genome shotgun (WGS) entry which is preliminary data.</text>
</comment>
<dbReference type="SMART" id="SM00382">
    <property type="entry name" value="AAA"/>
    <property type="match status" value="1"/>
</dbReference>
<evidence type="ECO:0000313" key="9">
    <source>
        <dbReference type="Proteomes" id="UP000247099"/>
    </source>
</evidence>
<keyword evidence="4" id="KW-0235">DNA replication</keyword>
<dbReference type="FunFam" id="1.20.272.10:FF:000001">
    <property type="entry name" value="Putative AAA family ATPase"/>
    <property type="match status" value="1"/>
</dbReference>
<evidence type="ECO:0000256" key="2">
    <source>
        <dbReference type="ARBA" id="ARBA00008959"/>
    </source>
</evidence>
<dbReference type="CDD" id="cd00009">
    <property type="entry name" value="AAA"/>
    <property type="match status" value="1"/>
</dbReference>
<dbReference type="SUPFAM" id="SSF48019">
    <property type="entry name" value="post-AAA+ oligomerization domain-like"/>
    <property type="match status" value="1"/>
</dbReference>
<evidence type="ECO:0000256" key="5">
    <source>
        <dbReference type="ARBA" id="ARBA00022741"/>
    </source>
</evidence>
<protein>
    <recommendedName>
        <fullName evidence="3">Replication-associated recombination protein A</fullName>
    </recommendedName>
</protein>
<keyword evidence="5" id="KW-0547">Nucleotide-binding</keyword>
<evidence type="ECO:0000313" key="8">
    <source>
        <dbReference type="EMBL" id="PXA05700.1"/>
    </source>
</evidence>